<dbReference type="Proteomes" id="UP000271472">
    <property type="component" value="Unassembled WGS sequence"/>
</dbReference>
<evidence type="ECO:0000256" key="3">
    <source>
        <dbReference type="ARBA" id="ARBA00004236"/>
    </source>
</evidence>
<evidence type="ECO:0000256" key="8">
    <source>
        <dbReference type="ARBA" id="ARBA00023012"/>
    </source>
</evidence>
<evidence type="ECO:0000256" key="5">
    <source>
        <dbReference type="ARBA" id="ARBA00022553"/>
    </source>
</evidence>
<reference evidence="15" key="2">
    <citation type="submission" date="2018-05" db="EMBL/GenBank/DDBJ databases">
        <title>Genome Sequencing of selected type strains of the family Eggerthellaceae.</title>
        <authorList>
            <person name="Danylec N."/>
            <person name="Stoll D.A."/>
            <person name="Doetsch A."/>
            <person name="Huch M."/>
        </authorList>
    </citation>
    <scope>NUCLEOTIDE SEQUENCE [LARGE SCALE GENOMIC DNA]</scope>
    <source>
        <strain evidence="15">DSM 22006</strain>
    </source>
</reference>
<dbReference type="Pfam" id="PF00512">
    <property type="entry name" value="HisKA"/>
    <property type="match status" value="1"/>
</dbReference>
<comment type="cofactor">
    <cofactor evidence="2">
        <name>a divalent metal cation</name>
        <dbReference type="ChEBI" id="CHEBI:60240"/>
    </cofactor>
</comment>
<evidence type="ECO:0000256" key="4">
    <source>
        <dbReference type="ARBA" id="ARBA00012438"/>
    </source>
</evidence>
<dbReference type="OrthoDB" id="9757990at2"/>
<evidence type="ECO:0000256" key="10">
    <source>
        <dbReference type="SAM" id="Phobius"/>
    </source>
</evidence>
<dbReference type="InterPro" id="IPR005467">
    <property type="entry name" value="His_kinase_dom"/>
</dbReference>
<dbReference type="EC" id="2.7.13.3" evidence="4"/>
<keyword evidence="9 10" id="KW-0472">Membrane</keyword>
<organism evidence="12 14">
    <name type="scientific">Slackia isoflavoniconvertens</name>
    <dbReference type="NCBI Taxonomy" id="572010"/>
    <lineage>
        <taxon>Bacteria</taxon>
        <taxon>Bacillati</taxon>
        <taxon>Actinomycetota</taxon>
        <taxon>Coriobacteriia</taxon>
        <taxon>Eggerthellales</taxon>
        <taxon>Eggerthellaceae</taxon>
        <taxon>Slackia</taxon>
    </lineage>
</organism>
<evidence type="ECO:0000313" key="13">
    <source>
        <dbReference type="EMBL" id="RNM35121.1"/>
    </source>
</evidence>
<dbReference type="InterPro" id="IPR004358">
    <property type="entry name" value="Sig_transdc_His_kin-like_C"/>
</dbReference>
<dbReference type="Gene3D" id="3.30.565.10">
    <property type="entry name" value="Histidine kinase-like ATPase, C-terminal domain"/>
    <property type="match status" value="1"/>
</dbReference>
<evidence type="ECO:0000256" key="6">
    <source>
        <dbReference type="ARBA" id="ARBA00022679"/>
    </source>
</evidence>
<dbReference type="SMART" id="SM00387">
    <property type="entry name" value="HATPase_c"/>
    <property type="match status" value="1"/>
</dbReference>
<name>A0A369LR73_9ACTN</name>
<sequence>MMRRLQSFYAILATIFAVAASILTFFLVCIFGIPDIGLLLWFLFAGTAFAFTLSLVIGHYLAEPLTDLHVRAQAILHGDARVDIKPEGKLYEADELAEDFVALSAKTKAQMSDLSVQENRQTRFISDVAHELRTPLTAIRGNAETLMDPDMPPALRERFCQTIINESERLTRLSNDLLTLQHIEEGTDQVIMKRVNLHDVAERVADAMNPIFEENGAELKIEGEAPDVLGNPDRLQQVIYNLVANASRFVGKGGHVTIRLAGLADKSVISVIDDGPGFGDIDPKLLFTRFYRGDNSRARNTGGTGLGLSIVKGIVEGHDGTIEAFNAAGGGACFVVSLPSVHEHIH</sequence>
<evidence type="ECO:0000256" key="1">
    <source>
        <dbReference type="ARBA" id="ARBA00000085"/>
    </source>
</evidence>
<dbReference type="CDD" id="cd00075">
    <property type="entry name" value="HATPase"/>
    <property type="match status" value="1"/>
</dbReference>
<dbReference type="PANTHER" id="PTHR43711:SF1">
    <property type="entry name" value="HISTIDINE KINASE 1"/>
    <property type="match status" value="1"/>
</dbReference>
<evidence type="ECO:0000259" key="11">
    <source>
        <dbReference type="PROSITE" id="PS50109"/>
    </source>
</evidence>
<comment type="catalytic activity">
    <reaction evidence="1">
        <text>ATP + protein L-histidine = ADP + protein N-phospho-L-histidine.</text>
        <dbReference type="EC" id="2.7.13.3"/>
    </reaction>
</comment>
<evidence type="ECO:0000313" key="12">
    <source>
        <dbReference type="EMBL" id="RDB61159.1"/>
    </source>
</evidence>
<dbReference type="Gene3D" id="6.10.340.10">
    <property type="match status" value="1"/>
</dbReference>
<evidence type="ECO:0000313" key="14">
    <source>
        <dbReference type="Proteomes" id="UP000253975"/>
    </source>
</evidence>
<keyword evidence="8" id="KW-0902">Two-component regulatory system</keyword>
<dbReference type="InterPro" id="IPR050736">
    <property type="entry name" value="Sensor_HK_Regulatory"/>
</dbReference>
<proteinExistence type="predicted"/>
<dbReference type="PRINTS" id="PR00344">
    <property type="entry name" value="BCTRLSENSOR"/>
</dbReference>
<dbReference type="Pfam" id="PF02518">
    <property type="entry name" value="HATPase_c"/>
    <property type="match status" value="1"/>
</dbReference>
<dbReference type="SMART" id="SM00388">
    <property type="entry name" value="HisKA"/>
    <property type="match status" value="1"/>
</dbReference>
<keyword evidence="5" id="KW-0597">Phosphoprotein</keyword>
<dbReference type="Proteomes" id="UP000253975">
    <property type="component" value="Unassembled WGS sequence"/>
</dbReference>
<dbReference type="SUPFAM" id="SSF47384">
    <property type="entry name" value="Homodimeric domain of signal transducing histidine kinase"/>
    <property type="match status" value="1"/>
</dbReference>
<dbReference type="InterPro" id="IPR003594">
    <property type="entry name" value="HATPase_dom"/>
</dbReference>
<accession>A0A369LR73</accession>
<protein>
    <recommendedName>
        <fullName evidence="4">histidine kinase</fullName>
        <ecNumber evidence="4">2.7.13.3</ecNumber>
    </recommendedName>
</protein>
<evidence type="ECO:0000313" key="15">
    <source>
        <dbReference type="Proteomes" id="UP000271472"/>
    </source>
</evidence>
<feature type="domain" description="Histidine kinase" evidence="11">
    <location>
        <begin position="127"/>
        <end position="342"/>
    </location>
</feature>
<dbReference type="GO" id="GO:0005509">
    <property type="term" value="F:calcium ion binding"/>
    <property type="evidence" value="ECO:0007669"/>
    <property type="project" value="UniProtKB-ARBA"/>
</dbReference>
<reference evidence="13" key="3">
    <citation type="journal article" date="2019" name="Microbiol. Resour. Announc.">
        <title>Draft Genome Sequences of Type Strains of Gordonibacter faecihominis, Paraeggerthella hongkongensis, Parvibacter caecicola,Slackia equolifaciens, Slackia faecicanis, and Slackia isoflavoniconvertens.</title>
        <authorList>
            <person name="Danylec N."/>
            <person name="Stoll D.A."/>
            <person name="Dotsch A."/>
            <person name="Huch M."/>
        </authorList>
    </citation>
    <scope>NUCLEOTIDE SEQUENCE</scope>
    <source>
        <strain evidence="13">DSM 22006</strain>
    </source>
</reference>
<comment type="caution">
    <text evidence="12">The sequence shown here is derived from an EMBL/GenBank/DDBJ whole genome shotgun (WGS) entry which is preliminary data.</text>
</comment>
<dbReference type="FunFam" id="1.10.287.130:FF:000001">
    <property type="entry name" value="Two-component sensor histidine kinase"/>
    <property type="match status" value="1"/>
</dbReference>
<dbReference type="EMBL" id="QIBZ01000007">
    <property type="protein sequence ID" value="RNM35121.1"/>
    <property type="molecule type" value="Genomic_DNA"/>
</dbReference>
<dbReference type="PANTHER" id="PTHR43711">
    <property type="entry name" value="TWO-COMPONENT HISTIDINE KINASE"/>
    <property type="match status" value="1"/>
</dbReference>
<dbReference type="InterPro" id="IPR036097">
    <property type="entry name" value="HisK_dim/P_sf"/>
</dbReference>
<keyword evidence="10" id="KW-0812">Transmembrane</keyword>
<keyword evidence="6" id="KW-0808">Transferase</keyword>
<keyword evidence="15" id="KW-1185">Reference proteome</keyword>
<dbReference type="Gene3D" id="1.10.287.130">
    <property type="match status" value="1"/>
</dbReference>
<dbReference type="InterPro" id="IPR036890">
    <property type="entry name" value="HATPase_C_sf"/>
</dbReference>
<dbReference type="InterPro" id="IPR003661">
    <property type="entry name" value="HisK_dim/P_dom"/>
</dbReference>
<keyword evidence="7 12" id="KW-0418">Kinase</keyword>
<gene>
    <name evidence="12" type="ORF">C1881_01165</name>
    <name evidence="13" type="ORF">DMP05_05275</name>
</gene>
<dbReference type="GO" id="GO:0005886">
    <property type="term" value="C:plasma membrane"/>
    <property type="evidence" value="ECO:0007669"/>
    <property type="project" value="UniProtKB-SubCell"/>
</dbReference>
<dbReference type="PROSITE" id="PS50109">
    <property type="entry name" value="HIS_KIN"/>
    <property type="match status" value="1"/>
</dbReference>
<dbReference type="CDD" id="cd00082">
    <property type="entry name" value="HisKA"/>
    <property type="match status" value="1"/>
</dbReference>
<feature type="transmembrane region" description="Helical" evidence="10">
    <location>
        <begin position="7"/>
        <end position="33"/>
    </location>
</feature>
<feature type="transmembrane region" description="Helical" evidence="10">
    <location>
        <begin position="39"/>
        <end position="62"/>
    </location>
</feature>
<dbReference type="FunFam" id="3.30.565.10:FF:000006">
    <property type="entry name" value="Sensor histidine kinase WalK"/>
    <property type="match status" value="1"/>
</dbReference>
<dbReference type="GO" id="GO:0000155">
    <property type="term" value="F:phosphorelay sensor kinase activity"/>
    <property type="evidence" value="ECO:0007669"/>
    <property type="project" value="InterPro"/>
</dbReference>
<comment type="subcellular location">
    <subcellularLocation>
        <location evidence="3">Cell membrane</location>
    </subcellularLocation>
</comment>
<dbReference type="AlphaFoldDB" id="A0A369LR73"/>
<dbReference type="EMBL" id="PPTO01000001">
    <property type="protein sequence ID" value="RDB61159.1"/>
    <property type="molecule type" value="Genomic_DNA"/>
</dbReference>
<evidence type="ECO:0000256" key="7">
    <source>
        <dbReference type="ARBA" id="ARBA00022777"/>
    </source>
</evidence>
<evidence type="ECO:0000256" key="9">
    <source>
        <dbReference type="ARBA" id="ARBA00023136"/>
    </source>
</evidence>
<reference evidence="12 14" key="1">
    <citation type="journal article" date="2018" name="Elife">
        <title>Discovery and characterization of a prevalent human gut bacterial enzyme sufficient for the inactivation of a family of plant toxins.</title>
        <authorList>
            <person name="Koppel N."/>
            <person name="Bisanz J.E."/>
            <person name="Pandelia M.E."/>
            <person name="Turnbaugh P.J."/>
            <person name="Balskus E.P."/>
        </authorList>
    </citation>
    <scope>NUCLEOTIDE SEQUENCE [LARGE SCALE GENOMIC DNA]</scope>
    <source>
        <strain evidence="12 14">OB21 GAM31</strain>
    </source>
</reference>
<keyword evidence="10" id="KW-1133">Transmembrane helix</keyword>
<dbReference type="SUPFAM" id="SSF55874">
    <property type="entry name" value="ATPase domain of HSP90 chaperone/DNA topoisomerase II/histidine kinase"/>
    <property type="match status" value="1"/>
</dbReference>
<evidence type="ECO:0000256" key="2">
    <source>
        <dbReference type="ARBA" id="ARBA00001968"/>
    </source>
</evidence>